<evidence type="ECO:0008006" key="3">
    <source>
        <dbReference type="Google" id="ProtNLM"/>
    </source>
</evidence>
<proteinExistence type="predicted"/>
<dbReference type="InterPro" id="IPR015943">
    <property type="entry name" value="WD40/YVTN_repeat-like_dom_sf"/>
</dbReference>
<accession>A0A173USG4</accession>
<organism evidence="1 2">
    <name type="scientific">Anaerobutyricum hallii</name>
    <dbReference type="NCBI Taxonomy" id="39488"/>
    <lineage>
        <taxon>Bacteria</taxon>
        <taxon>Bacillati</taxon>
        <taxon>Bacillota</taxon>
        <taxon>Clostridia</taxon>
        <taxon>Lachnospirales</taxon>
        <taxon>Lachnospiraceae</taxon>
        <taxon>Anaerobutyricum</taxon>
    </lineage>
</organism>
<gene>
    <name evidence="1" type="ORF">ERS852578_02699</name>
</gene>
<reference evidence="1 2" key="1">
    <citation type="submission" date="2015-09" db="EMBL/GenBank/DDBJ databases">
        <authorList>
            <consortium name="Pathogen Informatics"/>
        </authorList>
    </citation>
    <scope>NUCLEOTIDE SEQUENCE [LARGE SCALE GENOMIC DNA]</scope>
    <source>
        <strain evidence="1 2">2789STDY5834966</strain>
    </source>
</reference>
<sequence length="306" mass="36327">MEKISQKEFHSIKRLSKNYIGLTAEKTINVVSCNTGKEVFVSDKLSNMSQSIYNQETKKLLVYNISGYAYLYQLPDGKRLLPKIYLKQSDIWSEQIIWEGDFCWYPSFRKGIYRLNTRTGEVELVVKIKGENVTHIVQDKNNILVFTSPKTKNIYKQREKVIRYSYRIEKDGELKYQYRKQEEDYCKICFIIEDVNKKKVIVATSSKKRVEGDSLLYCSDGHLLNIPVNNRWKQGEWWYNRELQISEQDNRMIYVDEHGYLCITELYAENIIKRNRLDKYVYDILYIPTKGVLILTDDGVYEMREA</sequence>
<protein>
    <recommendedName>
        <fullName evidence="3">Six-bladed beta-propeller, TolB-like</fullName>
    </recommendedName>
</protein>
<dbReference type="AlphaFoldDB" id="A0A173USG4"/>
<name>A0A173USG4_9FIRM</name>
<dbReference type="Proteomes" id="UP000095390">
    <property type="component" value="Unassembled WGS sequence"/>
</dbReference>
<dbReference type="RefSeq" id="WP_055183286.1">
    <property type="nucleotide sequence ID" value="NZ_CYYC01000045.1"/>
</dbReference>
<evidence type="ECO:0000313" key="1">
    <source>
        <dbReference type="EMBL" id="CUN17992.1"/>
    </source>
</evidence>
<dbReference type="SUPFAM" id="SSF69322">
    <property type="entry name" value="Tricorn protease domain 2"/>
    <property type="match status" value="1"/>
</dbReference>
<evidence type="ECO:0000313" key="2">
    <source>
        <dbReference type="Proteomes" id="UP000095390"/>
    </source>
</evidence>
<dbReference type="Gene3D" id="2.130.10.10">
    <property type="entry name" value="YVTN repeat-like/Quinoprotein amine dehydrogenase"/>
    <property type="match status" value="1"/>
</dbReference>
<dbReference type="EMBL" id="CYYC01000045">
    <property type="protein sequence ID" value="CUN17992.1"/>
    <property type="molecule type" value="Genomic_DNA"/>
</dbReference>